<dbReference type="PROSITE" id="PS51382">
    <property type="entry name" value="SPX"/>
    <property type="match status" value="1"/>
</dbReference>
<organism evidence="8 9">
    <name type="scientific">Malassezia vespertilionis</name>
    <dbReference type="NCBI Taxonomy" id="2020962"/>
    <lineage>
        <taxon>Eukaryota</taxon>
        <taxon>Fungi</taxon>
        <taxon>Dikarya</taxon>
        <taxon>Basidiomycota</taxon>
        <taxon>Ustilaginomycotina</taxon>
        <taxon>Malasseziomycetes</taxon>
        <taxon>Malasseziales</taxon>
        <taxon>Malasseziaceae</taxon>
        <taxon>Malassezia</taxon>
    </lineage>
</organism>
<feature type="compositionally biased region" description="Polar residues" evidence="5">
    <location>
        <begin position="330"/>
        <end position="344"/>
    </location>
</feature>
<evidence type="ECO:0008006" key="10">
    <source>
        <dbReference type="Google" id="ProtNLM"/>
    </source>
</evidence>
<reference evidence="8 9" key="1">
    <citation type="submission" date="2017-10" db="EMBL/GenBank/DDBJ databases">
        <title>A novel species of cold-tolerant Malassezia isolated from bats.</title>
        <authorList>
            <person name="Lorch J.M."/>
            <person name="Palmer J.M."/>
            <person name="Vanderwolf K.J."/>
            <person name="Schmidt K.Z."/>
            <person name="Verant M.L."/>
            <person name="Weller T.J."/>
            <person name="Blehert D.S."/>
        </authorList>
    </citation>
    <scope>NUCLEOTIDE SEQUENCE [LARGE SCALE GENOMIC DNA]</scope>
    <source>
        <strain evidence="8 9">NWHC:44797-103</strain>
    </source>
</reference>
<accession>A0A2N1JFP9</accession>
<dbReference type="OrthoDB" id="5588846at2759"/>
<keyword evidence="9" id="KW-1185">Reference proteome</keyword>
<dbReference type="InterPro" id="IPR013083">
    <property type="entry name" value="Znf_RING/FYVE/PHD"/>
</dbReference>
<evidence type="ECO:0000313" key="9">
    <source>
        <dbReference type="Proteomes" id="UP000232875"/>
    </source>
</evidence>
<evidence type="ECO:0000256" key="4">
    <source>
        <dbReference type="PROSITE-ProRule" id="PRU00175"/>
    </source>
</evidence>
<feature type="compositionally biased region" description="Basic residues" evidence="5">
    <location>
        <begin position="123"/>
        <end position="134"/>
    </location>
</feature>
<feature type="compositionally biased region" description="Low complexity" evidence="5">
    <location>
        <begin position="305"/>
        <end position="318"/>
    </location>
</feature>
<dbReference type="STRING" id="2020962.A0A2N1JFP9"/>
<sequence length="762" mass="85900">MKFGKSYREVLADPTFPEDWKKGAIQYNNLKKLLNGVVDELESIGLSPGVVEGLLNPQGEGRSTQAQDLSEAGPSNWDEAQNNRRATPADLLQVQGDLANDASLRAELAASEWLSSLSDDNRFRRKQRRKRKPRSNSTGGEPFFLPTPHTSPDTFVLNPEKYKREGVESAKRSTRRHSSSGLERTRLIDAENAELPPIMLAEDANPDAVAETLSRSQIGASGVPSARSPEHDWFGSNWARVRVPQWFSSDEGVHQGSYGNTDEPLEPRWVESTSGRRAWAEYHVLGDSLDLRPELVVHIESPDSLSLSASPDSLQSSQVLTPKESRDNSPDTATGTTANESKSNRLSRLDLGAPAQHIQTIVSAEVQKANKNSTSQGIHERRVIIPLTSDEKFFKVLSDAVRQLLQLHLAQQQSLIRHVNEICKTISDVASPLNTPKDMYAWREIFTLWIEHEIFESSRERDRGELSVVESRRRLRNYIEELVKRRFLAAHKSALTEQDSKATDTWEVEGLNRYSPLADPRSVNALDHFLRLNVALVSLKRFQRLNIEMIRKILKKHEKKTALDISKTLDTILFAPGSKPLIKSPQTGLLVTDLDLSTAKHIEIFQALSSFIPMRLAAPSQTSLPNILASILTKALLPILPSISAYDCPVCMSIAYQPVRLRCDHVFCIRCMVKMQKQGTRDCPMCRSKYAVEEAGEENLDVEMTEYLCAWFPTEVEEKAASNKSDRSVEERKEAEMHKKKKFAFFRRGRRSEQHDQDCTIF</sequence>
<proteinExistence type="predicted"/>
<evidence type="ECO:0000256" key="3">
    <source>
        <dbReference type="ARBA" id="ARBA00022833"/>
    </source>
</evidence>
<keyword evidence="1" id="KW-0479">Metal-binding</keyword>
<evidence type="ECO:0000256" key="5">
    <source>
        <dbReference type="SAM" id="MobiDB-lite"/>
    </source>
</evidence>
<gene>
    <name evidence="8" type="ORF">MVES_000308</name>
</gene>
<feature type="domain" description="RING-type" evidence="6">
    <location>
        <begin position="648"/>
        <end position="687"/>
    </location>
</feature>
<dbReference type="InterPro" id="IPR017907">
    <property type="entry name" value="Znf_RING_CS"/>
</dbReference>
<evidence type="ECO:0000259" key="7">
    <source>
        <dbReference type="PROSITE" id="PS51382"/>
    </source>
</evidence>
<feature type="region of interest" description="Disordered" evidence="5">
    <location>
        <begin position="305"/>
        <end position="344"/>
    </location>
</feature>
<evidence type="ECO:0000256" key="1">
    <source>
        <dbReference type="ARBA" id="ARBA00022723"/>
    </source>
</evidence>
<evidence type="ECO:0000256" key="2">
    <source>
        <dbReference type="ARBA" id="ARBA00022771"/>
    </source>
</evidence>
<dbReference type="PANTHER" id="PTHR23327:SF51">
    <property type="entry name" value="TRANSCRIPTIONAL REGULATOR OF YEAST FORM ADHERENCE 3"/>
    <property type="match status" value="1"/>
</dbReference>
<dbReference type="SUPFAM" id="SSF57850">
    <property type="entry name" value="RING/U-box"/>
    <property type="match status" value="1"/>
</dbReference>
<feature type="domain" description="SPX" evidence="7">
    <location>
        <begin position="1"/>
        <end position="571"/>
    </location>
</feature>
<dbReference type="EMBL" id="KZ454987">
    <property type="protein sequence ID" value="PKI85380.1"/>
    <property type="molecule type" value="Genomic_DNA"/>
</dbReference>
<dbReference type="PANTHER" id="PTHR23327">
    <property type="entry name" value="RING FINGER PROTEIN 127"/>
    <property type="match status" value="1"/>
</dbReference>
<name>A0A2N1JFP9_9BASI</name>
<feature type="region of interest" description="Disordered" evidence="5">
    <location>
        <begin position="122"/>
        <end position="156"/>
    </location>
</feature>
<dbReference type="Pfam" id="PF00097">
    <property type="entry name" value="zf-C3HC4"/>
    <property type="match status" value="1"/>
</dbReference>
<evidence type="ECO:0000259" key="6">
    <source>
        <dbReference type="PROSITE" id="PS50089"/>
    </source>
</evidence>
<dbReference type="AlphaFoldDB" id="A0A2N1JFP9"/>
<dbReference type="Proteomes" id="UP000232875">
    <property type="component" value="Unassembled WGS sequence"/>
</dbReference>
<evidence type="ECO:0000313" key="8">
    <source>
        <dbReference type="EMBL" id="PKI85380.1"/>
    </source>
</evidence>
<dbReference type="InterPro" id="IPR018957">
    <property type="entry name" value="Znf_C3HC4_RING-type"/>
</dbReference>
<protein>
    <recommendedName>
        <fullName evidence="10">SPX domain-containing protein</fullName>
    </recommendedName>
</protein>
<dbReference type="Pfam" id="PF03105">
    <property type="entry name" value="SPX"/>
    <property type="match status" value="1"/>
</dbReference>
<keyword evidence="2 4" id="KW-0863">Zinc-finger</keyword>
<dbReference type="PROSITE" id="PS00518">
    <property type="entry name" value="ZF_RING_1"/>
    <property type="match status" value="1"/>
</dbReference>
<dbReference type="SMART" id="SM00184">
    <property type="entry name" value="RING"/>
    <property type="match status" value="1"/>
</dbReference>
<dbReference type="Gene3D" id="3.30.40.10">
    <property type="entry name" value="Zinc/RING finger domain, C3HC4 (zinc finger)"/>
    <property type="match status" value="1"/>
</dbReference>
<dbReference type="InterPro" id="IPR001841">
    <property type="entry name" value="Znf_RING"/>
</dbReference>
<dbReference type="GO" id="GO:0008270">
    <property type="term" value="F:zinc ion binding"/>
    <property type="evidence" value="ECO:0007669"/>
    <property type="project" value="UniProtKB-KW"/>
</dbReference>
<dbReference type="PROSITE" id="PS50089">
    <property type="entry name" value="ZF_RING_2"/>
    <property type="match status" value="1"/>
</dbReference>
<dbReference type="InterPro" id="IPR004331">
    <property type="entry name" value="SPX_dom"/>
</dbReference>
<keyword evidence="3" id="KW-0862">Zinc</keyword>
<feature type="region of interest" description="Disordered" evidence="5">
    <location>
        <begin position="55"/>
        <end position="81"/>
    </location>
</feature>